<dbReference type="EMBL" id="PNRE01000009">
    <property type="protein sequence ID" value="PMR71725.1"/>
    <property type="molecule type" value="Genomic_DNA"/>
</dbReference>
<dbReference type="SUPFAM" id="SSF81585">
    <property type="entry name" value="PsbU/PolX domain-like"/>
    <property type="match status" value="1"/>
</dbReference>
<feature type="domain" description="Helix-hairpin-helix DNA-binding motif class 1" evidence="5">
    <location>
        <begin position="316"/>
        <end position="335"/>
    </location>
</feature>
<dbReference type="SMART" id="SM00278">
    <property type="entry name" value="HhH1"/>
    <property type="match status" value="2"/>
</dbReference>
<keyword evidence="4" id="KW-0732">Signal</keyword>
<dbReference type="InterPro" id="IPR016202">
    <property type="entry name" value="DNase_I"/>
</dbReference>
<dbReference type="Gene3D" id="1.10.150.320">
    <property type="entry name" value="Photosystem II 12 kDa extrinsic protein"/>
    <property type="match status" value="1"/>
</dbReference>
<dbReference type="InterPro" id="IPR003583">
    <property type="entry name" value="Hlx-hairpin-Hlx_DNA-bd_motif"/>
</dbReference>
<feature type="domain" description="Helix-hairpin-helix DNA-binding motif class 1" evidence="5">
    <location>
        <begin position="342"/>
        <end position="361"/>
    </location>
</feature>
<dbReference type="Gene3D" id="3.60.10.10">
    <property type="entry name" value="Endonuclease/exonuclease/phosphatase"/>
    <property type="match status" value="1"/>
</dbReference>
<evidence type="ECO:0000256" key="2">
    <source>
        <dbReference type="ARBA" id="ARBA00022722"/>
    </source>
</evidence>
<dbReference type="GO" id="GO:0006308">
    <property type="term" value="P:DNA catabolic process"/>
    <property type="evidence" value="ECO:0007669"/>
    <property type="project" value="InterPro"/>
</dbReference>
<dbReference type="RefSeq" id="WP_102626143.1">
    <property type="nucleotide sequence ID" value="NZ_PDOH01000028.1"/>
</dbReference>
<dbReference type="GO" id="GO:0004536">
    <property type="term" value="F:DNA nuclease activity"/>
    <property type="evidence" value="ECO:0007669"/>
    <property type="project" value="InterPro"/>
</dbReference>
<keyword evidence="3" id="KW-0378">Hydrolase</keyword>
<dbReference type="CDD" id="cd10283">
    <property type="entry name" value="MnuA_DNase1-like"/>
    <property type="match status" value="1"/>
</dbReference>
<dbReference type="AlphaFoldDB" id="A0A2N7TU67"/>
<dbReference type="GO" id="GO:0004519">
    <property type="term" value="F:endonuclease activity"/>
    <property type="evidence" value="ECO:0007669"/>
    <property type="project" value="UniProtKB-KW"/>
</dbReference>
<gene>
    <name evidence="6" type="ORF">C1H66_01425</name>
</gene>
<dbReference type="InterPro" id="IPR036691">
    <property type="entry name" value="Endo/exonu/phosph_ase_sf"/>
</dbReference>
<dbReference type="PANTHER" id="PTHR11371">
    <property type="entry name" value="DEOXYRIBONUCLEASE"/>
    <property type="match status" value="1"/>
</dbReference>
<dbReference type="PANTHER" id="PTHR11371:SF31">
    <property type="entry name" value="EXTRACELLULAR NUCLEASE"/>
    <property type="match status" value="1"/>
</dbReference>
<name>A0A2N7TU67_9GAMM</name>
<dbReference type="InterPro" id="IPR005135">
    <property type="entry name" value="Endo/exonuclease/phosphatase"/>
</dbReference>
<organism evidence="6 7">
    <name type="scientific">Halomonas heilongjiangensis</name>
    <dbReference type="NCBI Taxonomy" id="1387883"/>
    <lineage>
        <taxon>Bacteria</taxon>
        <taxon>Pseudomonadati</taxon>
        <taxon>Pseudomonadota</taxon>
        <taxon>Gammaproteobacteria</taxon>
        <taxon>Oceanospirillales</taxon>
        <taxon>Halomonadaceae</taxon>
        <taxon>Halomonas</taxon>
    </lineage>
</organism>
<evidence type="ECO:0000256" key="4">
    <source>
        <dbReference type="SAM" id="SignalP"/>
    </source>
</evidence>
<reference evidence="6 7" key="1">
    <citation type="submission" date="2018-01" db="EMBL/GenBank/DDBJ databases">
        <title>Halomonas endophytica sp. nov., isolated from storage liquid in the stems of Populus euphratica.</title>
        <authorList>
            <person name="Chen C."/>
        </authorList>
    </citation>
    <scope>NUCLEOTIDE SEQUENCE [LARGE SCALE GENOMIC DNA]</scope>
    <source>
        <strain evidence="6 7">DSM 26881</strain>
    </source>
</reference>
<evidence type="ECO:0000256" key="1">
    <source>
        <dbReference type="ARBA" id="ARBA00007359"/>
    </source>
</evidence>
<protein>
    <submittedName>
        <fullName evidence="6">Endonuclease</fullName>
    </submittedName>
</protein>
<dbReference type="Pfam" id="PF03372">
    <property type="entry name" value="Exo_endo_phos"/>
    <property type="match status" value="1"/>
</dbReference>
<dbReference type="Proteomes" id="UP000235346">
    <property type="component" value="Unassembled WGS sequence"/>
</dbReference>
<evidence type="ECO:0000256" key="3">
    <source>
        <dbReference type="ARBA" id="ARBA00022801"/>
    </source>
</evidence>
<accession>A0A2N7TU67</accession>
<feature type="signal peptide" evidence="4">
    <location>
        <begin position="1"/>
        <end position="31"/>
    </location>
</feature>
<feature type="chain" id="PRO_5016417330" evidence="4">
    <location>
        <begin position="32"/>
        <end position="368"/>
    </location>
</feature>
<evidence type="ECO:0000313" key="7">
    <source>
        <dbReference type="Proteomes" id="UP000235346"/>
    </source>
</evidence>
<keyword evidence="6" id="KW-0255">Endonuclease</keyword>
<dbReference type="GO" id="GO:0003677">
    <property type="term" value="F:DNA binding"/>
    <property type="evidence" value="ECO:0007669"/>
    <property type="project" value="InterPro"/>
</dbReference>
<comment type="caution">
    <text evidence="6">The sequence shown here is derived from an EMBL/GenBank/DDBJ whole genome shotgun (WGS) entry which is preliminary data.</text>
</comment>
<evidence type="ECO:0000259" key="5">
    <source>
        <dbReference type="SMART" id="SM00278"/>
    </source>
</evidence>
<sequence length="368" mass="41067">MQDNRKFCSLRRFVAPLVLLAIALSPLPAVADVVLGSWNIQNLGWDNDKRYDKVAHVTNHFDFLAIQELMHEAALERLETEVEALSNESWSSMASHALGRSSYREHYAFLWRDSAVEYVDGAVVFFDSGDTFAREPYSARFRSMHSGQDFAVANVHVVYGSSVGDRLPEVEALADYWEWLGEVYPDTPRLLMGDFNLMPHHDAWESLRDQGVIPAITQGATTLSPTDGRYANLYDNIWKIEGKLDVSERGIVEFPALFGIDHSLTLDVVSDHAPVYLALGSAELTLKPFASASLDSSLPAANDPEYCVDLNTSDFETLQDLPHIGPARAQKIIKGRPWERAEQLQRISGIGGGRLNDIIDSELLCNTR</sequence>
<dbReference type="OrthoDB" id="1201035at2"/>
<dbReference type="GO" id="GO:0016787">
    <property type="term" value="F:hydrolase activity"/>
    <property type="evidence" value="ECO:0007669"/>
    <property type="project" value="UniProtKB-KW"/>
</dbReference>
<dbReference type="SUPFAM" id="SSF56219">
    <property type="entry name" value="DNase I-like"/>
    <property type="match status" value="1"/>
</dbReference>
<keyword evidence="7" id="KW-1185">Reference proteome</keyword>
<keyword evidence="2" id="KW-0540">Nuclease</keyword>
<dbReference type="GO" id="GO:0006281">
    <property type="term" value="P:DNA repair"/>
    <property type="evidence" value="ECO:0007669"/>
    <property type="project" value="InterPro"/>
</dbReference>
<dbReference type="Pfam" id="PF12836">
    <property type="entry name" value="HHH_3"/>
    <property type="match status" value="1"/>
</dbReference>
<comment type="similarity">
    <text evidence="1">Belongs to the DNase I family.</text>
</comment>
<proteinExistence type="inferred from homology"/>
<dbReference type="SMART" id="SM00476">
    <property type="entry name" value="DNaseIc"/>
    <property type="match status" value="1"/>
</dbReference>
<evidence type="ECO:0000313" key="6">
    <source>
        <dbReference type="EMBL" id="PMR71725.1"/>
    </source>
</evidence>